<comment type="caution">
    <text evidence="1">The sequence shown here is derived from an EMBL/GenBank/DDBJ whole genome shotgun (WGS) entry which is preliminary data.</text>
</comment>
<dbReference type="OrthoDB" id="2446005at2759"/>
<dbReference type="EMBL" id="CAJVPY010015138">
    <property type="protein sequence ID" value="CAG8750185.1"/>
    <property type="molecule type" value="Genomic_DNA"/>
</dbReference>
<reference evidence="1" key="1">
    <citation type="submission" date="2021-06" db="EMBL/GenBank/DDBJ databases">
        <authorList>
            <person name="Kallberg Y."/>
            <person name="Tangrot J."/>
            <person name="Rosling A."/>
        </authorList>
    </citation>
    <scope>NUCLEOTIDE SEQUENCE</scope>
    <source>
        <strain evidence="1">MA453B</strain>
    </source>
</reference>
<accession>A0A9N9NLX7</accession>
<sequence>TQAYNELVDIIHHSQFKSEDVVMNISTYKCGEFIVYKELVTTNRFGQILAIVDVDSKFKITVQRILTFKELPNNLKSNNQRNRSYNELWLLDRGIENAVIVVELQNVVKIATIVILYNKNNINSSSLIFIREILYKHQGHWKLRDVVYAYKHPSEFAALEDKCFSNIILKKCIPKKKIEKKFPNNSTFRRKLALIYREIGYDSAFVEDSCQHYEISCFLENNGTDKQCLHIGDIVTIASEKGDSTINF</sequence>
<gene>
    <name evidence="1" type="ORF">DERYTH_LOCUS16819</name>
</gene>
<proteinExistence type="predicted"/>
<name>A0A9N9NLX7_9GLOM</name>
<keyword evidence="2" id="KW-1185">Reference proteome</keyword>
<protein>
    <submittedName>
        <fullName evidence="1">7276_t:CDS:1</fullName>
    </submittedName>
</protein>
<feature type="non-terminal residue" evidence="1">
    <location>
        <position position="248"/>
    </location>
</feature>
<dbReference type="Proteomes" id="UP000789405">
    <property type="component" value="Unassembled WGS sequence"/>
</dbReference>
<organism evidence="1 2">
    <name type="scientific">Dentiscutata erythropus</name>
    <dbReference type="NCBI Taxonomy" id="1348616"/>
    <lineage>
        <taxon>Eukaryota</taxon>
        <taxon>Fungi</taxon>
        <taxon>Fungi incertae sedis</taxon>
        <taxon>Mucoromycota</taxon>
        <taxon>Glomeromycotina</taxon>
        <taxon>Glomeromycetes</taxon>
        <taxon>Diversisporales</taxon>
        <taxon>Gigasporaceae</taxon>
        <taxon>Dentiscutata</taxon>
    </lineage>
</organism>
<evidence type="ECO:0000313" key="1">
    <source>
        <dbReference type="EMBL" id="CAG8750185.1"/>
    </source>
</evidence>
<dbReference type="AlphaFoldDB" id="A0A9N9NLX7"/>
<evidence type="ECO:0000313" key="2">
    <source>
        <dbReference type="Proteomes" id="UP000789405"/>
    </source>
</evidence>